<dbReference type="Proteomes" id="UP000467841">
    <property type="component" value="Unassembled WGS sequence"/>
</dbReference>
<protein>
    <recommendedName>
        <fullName evidence="2">DUF3444 domain-containing protein</fullName>
    </recommendedName>
</protein>
<evidence type="ECO:0000259" key="2">
    <source>
        <dbReference type="Pfam" id="PF11926"/>
    </source>
</evidence>
<gene>
    <name evidence="3" type="ORF">MERR_LOCUS49142</name>
</gene>
<dbReference type="AlphaFoldDB" id="A0A6D2LP90"/>
<reference evidence="3" key="1">
    <citation type="submission" date="2020-01" db="EMBL/GenBank/DDBJ databases">
        <authorList>
            <person name="Mishra B."/>
        </authorList>
    </citation>
    <scope>NUCLEOTIDE SEQUENCE [LARGE SCALE GENOMIC DNA]</scope>
</reference>
<accession>A0A6D2LP90</accession>
<evidence type="ECO:0000313" key="4">
    <source>
        <dbReference type="Proteomes" id="UP000467841"/>
    </source>
</evidence>
<comment type="caution">
    <text evidence="3">The sequence shown here is derived from an EMBL/GenBank/DDBJ whole genome shotgun (WGS) entry which is preliminary data.</text>
</comment>
<dbReference type="PANTHER" id="PTHR45089">
    <property type="entry name" value="DNAJ HEAT SHOCK AMINO-TERMINAL DOMAIN PROTEIN-RELATED"/>
    <property type="match status" value="1"/>
</dbReference>
<evidence type="ECO:0000313" key="3">
    <source>
        <dbReference type="EMBL" id="CAA7061906.1"/>
    </source>
</evidence>
<dbReference type="EMBL" id="CACVBM020001906">
    <property type="protein sequence ID" value="CAA7061906.1"/>
    <property type="molecule type" value="Genomic_DNA"/>
</dbReference>
<feature type="compositionally biased region" description="Polar residues" evidence="1">
    <location>
        <begin position="20"/>
        <end position="37"/>
    </location>
</feature>
<dbReference type="Pfam" id="PF11926">
    <property type="entry name" value="DUF3444"/>
    <property type="match status" value="2"/>
</dbReference>
<feature type="region of interest" description="Disordered" evidence="1">
    <location>
        <begin position="1"/>
        <end position="45"/>
    </location>
</feature>
<sequence length="577" mass="65518">MDVTSNELLRRKAVSESFMKGTSSDGDATFSSASAENVPSPGLSCAVSVGEKRKRNDDVGICNTKSPGVVRSIRGESNDNGDGERRVELVQPKKYESSSGVKFIDFDRLREEEKFAVGQIWALFDTPDKVPRQYAMIRKVSAPSFGLRITYLEPDPDDEREIQWFEQDLPVSAGKFRLGNSQNTEDRSVFSHVMHCNGGSNSGHLILSPRKGETWALFKNWDINWSSEPDSHRKYEYEVVEILSDYAGGSGGVSVAILHKAKDFASVFFRMGFGDAEVSQILPHSLYRFSHRIPSYKMKRVEVKGVPRDAYELDQAALPESMEEKVVPPYLYAKPKPEALCVRRNGKVFQTGQIWSFCSGNVNLPLYYCRIQKITLIQASVQEPEFKIQVCRLKAMPFPEDVIQWEDKKMPVGCGTFWVYKSPLAFSPDDVVQQVVPQISMDGNEYTILPKIGELWAIYRTWDPQITFSELENKHMDFDIVEVLGDALEYKVLALEPALLSHEDVKKKFFSRAAERKPSHHRCNDEDGSEVIFTIPKSKMLRFLHRIPASRVTKNIDGEMKELFEVDSRALPYLGKY</sequence>
<dbReference type="OrthoDB" id="10250354at2759"/>
<name>A0A6D2LP90_9BRAS</name>
<dbReference type="PANTHER" id="PTHR45089:SF50">
    <property type="entry name" value="DNAJ HEAT SHOCK AMINO-TERMINAL DOMAIN PROTEIN-RELATED"/>
    <property type="match status" value="1"/>
</dbReference>
<organism evidence="3 4">
    <name type="scientific">Microthlaspi erraticum</name>
    <dbReference type="NCBI Taxonomy" id="1685480"/>
    <lineage>
        <taxon>Eukaryota</taxon>
        <taxon>Viridiplantae</taxon>
        <taxon>Streptophyta</taxon>
        <taxon>Embryophyta</taxon>
        <taxon>Tracheophyta</taxon>
        <taxon>Spermatophyta</taxon>
        <taxon>Magnoliopsida</taxon>
        <taxon>eudicotyledons</taxon>
        <taxon>Gunneridae</taxon>
        <taxon>Pentapetalae</taxon>
        <taxon>rosids</taxon>
        <taxon>malvids</taxon>
        <taxon>Brassicales</taxon>
        <taxon>Brassicaceae</taxon>
        <taxon>Coluteocarpeae</taxon>
        <taxon>Microthlaspi</taxon>
    </lineage>
</organism>
<evidence type="ECO:0000256" key="1">
    <source>
        <dbReference type="SAM" id="MobiDB-lite"/>
    </source>
</evidence>
<feature type="domain" description="DUF3444" evidence="2">
    <location>
        <begin position="101"/>
        <end position="300"/>
    </location>
</feature>
<proteinExistence type="predicted"/>
<dbReference type="InterPro" id="IPR024593">
    <property type="entry name" value="DUF3444"/>
</dbReference>
<feature type="domain" description="DUF3444" evidence="2">
    <location>
        <begin position="343"/>
        <end position="554"/>
    </location>
</feature>
<keyword evidence="4" id="KW-1185">Reference proteome</keyword>